<proteinExistence type="inferred from homology"/>
<keyword evidence="2" id="KW-0031">Aminopeptidase</keyword>
<dbReference type="Gene3D" id="2.140.10.30">
    <property type="entry name" value="Dipeptidylpeptidase IV, N-terminal domain"/>
    <property type="match status" value="1"/>
</dbReference>
<evidence type="ECO:0000259" key="8">
    <source>
        <dbReference type="Pfam" id="PF00930"/>
    </source>
</evidence>
<evidence type="ECO:0000256" key="3">
    <source>
        <dbReference type="ARBA" id="ARBA00022825"/>
    </source>
</evidence>
<feature type="domain" description="Dipeptidylpeptidase IV N-terminal" evidence="8">
    <location>
        <begin position="250"/>
        <end position="624"/>
    </location>
</feature>
<evidence type="ECO:0000313" key="9">
    <source>
        <dbReference type="EMBL" id="CAI4065113.1"/>
    </source>
</evidence>
<dbReference type="SUPFAM" id="SSF82171">
    <property type="entry name" value="DPP6 N-terminal domain-like"/>
    <property type="match status" value="1"/>
</dbReference>
<dbReference type="EMBL" id="OX365935">
    <property type="protein sequence ID" value="CAI4065113.1"/>
    <property type="molecule type" value="Genomic_DNA"/>
</dbReference>
<evidence type="ECO:0000256" key="6">
    <source>
        <dbReference type="SAM" id="Phobius"/>
    </source>
</evidence>
<sequence>MSTSTHSHKRKNSHLFSQRKSSNSSMDKPFLFPDSNNGTNTDSQANENENTIDESRPTSSTIDVTDGPQTPFLQERYSMAPQRESFEFNDIENQGVTNSFFSVKSFNRPWGEWSLPEKRSYALLFALVALLLLFLMVILIPTKFTSNRTTPAETSPAGSGLNERSFTIENVLNGDFSIPEDTFHFIAPPQSLKSHDSDPGLYFTTKEIDGQTHFIAKQLFDENYEVNLGGNRFQYEGVEFTVSSIQINYNLDKLIFGTDLDPEFRHSSKGYYWTKDLSTGTIEPIVPSEEAADGNEHGLLKLSYAHFSPAYNYIYFVYENNLFLQQGNSRYSKKLTHDGSKDIFNAKPDWIYEEEVLASDQAIWWAPDDSKAVFARFNDTDVEDIQLNHYTNTKEPYLSSSKIKYSKPGFKNPEFDLFLINLENEVLYSVNTGGQKDSILYNAKWISPDSFRFEITDRNSKILNAKVYDVPSSKLLTVRTTDSNSFNGWIEKTKDILRIPPKPESKRMGYGYIDIHADNNGFNHLFYYPTIFAKDGIQLTKGNWEVTGNGIVGYEYETDTVFFTANEIGTMSQHLYGTSFADPSTIGALQVIQNPSDKYDFFDFELSSSGRYAVSRKLGPDAPMKVAGPLTKVLDLANVNGDSVVQLTRDRKFKETIKNYDLPITSYKSMVLSDGIEINYIEIKPANLDPKKKYPILVNIYGGPGSQSFTTKSSLAFEQSVASGLGVIILQIEPRGTGGKGWSFRSWARGKLGFWEPRDIIEVTKNFLQKNKPHIDENKVAIWGWSYGGFVSLKTVELDNGETFKYSMAVAPVTNWTLYDSIYTERYMNQPSENEEGYFGISTIRNFKSFESLKRLFVMHGTSDDNVHIQNTFRFVDQLNLLGLTNYDMHIFPDSDHSIRHHNAQKIVFQKLYYWLKDAFDGRYDNTQHQQL</sequence>
<feature type="compositionally biased region" description="Polar residues" evidence="5">
    <location>
        <begin position="57"/>
        <end position="70"/>
    </location>
</feature>
<keyword evidence="3" id="KW-0720">Serine protease</keyword>
<feature type="transmembrane region" description="Helical" evidence="6">
    <location>
        <begin position="121"/>
        <end position="140"/>
    </location>
</feature>
<keyword evidence="2" id="KW-0378">Hydrolase</keyword>
<dbReference type="InterPro" id="IPR050278">
    <property type="entry name" value="Serine_Prot_S9B/DPPIV"/>
</dbReference>
<feature type="compositionally biased region" description="Polar residues" evidence="5">
    <location>
        <begin position="14"/>
        <end position="26"/>
    </location>
</feature>
<feature type="region of interest" description="Disordered" evidence="5">
    <location>
        <begin position="1"/>
        <end position="70"/>
    </location>
</feature>
<dbReference type="Pfam" id="PF00326">
    <property type="entry name" value="Peptidase_S9"/>
    <property type="match status" value="1"/>
</dbReference>
<evidence type="ECO:0000259" key="7">
    <source>
        <dbReference type="Pfam" id="PF00326"/>
    </source>
</evidence>
<name>A0ABN8WUS6_SACUV</name>
<evidence type="ECO:0000256" key="4">
    <source>
        <dbReference type="ARBA" id="ARBA00023180"/>
    </source>
</evidence>
<feature type="compositionally biased region" description="Basic residues" evidence="5">
    <location>
        <begin position="1"/>
        <end position="13"/>
    </location>
</feature>
<dbReference type="InterPro" id="IPR002469">
    <property type="entry name" value="Peptidase_S9B_N"/>
</dbReference>
<feature type="compositionally biased region" description="Polar residues" evidence="5">
    <location>
        <begin position="34"/>
        <end position="49"/>
    </location>
</feature>
<evidence type="ECO:0000256" key="5">
    <source>
        <dbReference type="SAM" id="MobiDB-lite"/>
    </source>
</evidence>
<feature type="domain" description="Peptidase S9 prolyl oligopeptidase catalytic" evidence="7">
    <location>
        <begin position="715"/>
        <end position="921"/>
    </location>
</feature>
<keyword evidence="10" id="KW-1185">Reference proteome</keyword>
<reference evidence="9" key="1">
    <citation type="submission" date="2022-10" db="EMBL/GenBank/DDBJ databases">
        <authorList>
            <person name="Byrne P K."/>
        </authorList>
    </citation>
    <scope>NUCLEOTIDE SEQUENCE</scope>
    <source>
        <strain evidence="9">ZP964</strain>
    </source>
</reference>
<keyword evidence="6" id="KW-0472">Membrane</keyword>
<organism evidence="9 10">
    <name type="scientific">Saccharomyces uvarum</name>
    <name type="common">Yeast</name>
    <name type="synonym">Saccharomyces bayanus var. uvarum</name>
    <dbReference type="NCBI Taxonomy" id="230603"/>
    <lineage>
        <taxon>Eukaryota</taxon>
        <taxon>Fungi</taxon>
        <taxon>Dikarya</taxon>
        <taxon>Ascomycota</taxon>
        <taxon>Saccharomycotina</taxon>
        <taxon>Saccharomycetes</taxon>
        <taxon>Saccharomycetales</taxon>
        <taxon>Saccharomycetaceae</taxon>
        <taxon>Saccharomyces</taxon>
    </lineage>
</organism>
<dbReference type="InterPro" id="IPR029058">
    <property type="entry name" value="AB_hydrolase_fold"/>
</dbReference>
<gene>
    <name evidence="9" type="primary">SUVZ08G2470</name>
    <name evidence="9" type="ORF">SUVZ_08G2470</name>
</gene>
<dbReference type="Gene3D" id="3.40.50.1820">
    <property type="entry name" value="alpha/beta hydrolase"/>
    <property type="match status" value="1"/>
</dbReference>
<evidence type="ECO:0008006" key="11">
    <source>
        <dbReference type="Google" id="ProtNLM"/>
    </source>
</evidence>
<evidence type="ECO:0000256" key="2">
    <source>
        <dbReference type="ARBA" id="ARBA00022438"/>
    </source>
</evidence>
<dbReference type="SUPFAM" id="SSF53474">
    <property type="entry name" value="alpha/beta-Hydrolases"/>
    <property type="match status" value="1"/>
</dbReference>
<keyword evidence="6" id="KW-1133">Transmembrane helix</keyword>
<dbReference type="PANTHER" id="PTHR11731">
    <property type="entry name" value="PROTEASE FAMILY S9B,C DIPEPTIDYL-PEPTIDASE IV-RELATED"/>
    <property type="match status" value="1"/>
</dbReference>
<keyword evidence="6" id="KW-0812">Transmembrane</keyword>
<protein>
    <recommendedName>
        <fullName evidence="11">Ste13p</fullName>
    </recommendedName>
</protein>
<dbReference type="PANTHER" id="PTHR11731:SF160">
    <property type="entry name" value="DIPEPTIDYL AMINOPEPTIDASE A"/>
    <property type="match status" value="1"/>
</dbReference>
<keyword evidence="4" id="KW-0325">Glycoprotein</keyword>
<accession>A0ABN8WUS6</accession>
<dbReference type="Pfam" id="PF00930">
    <property type="entry name" value="DPPIV_N"/>
    <property type="match status" value="1"/>
</dbReference>
<evidence type="ECO:0000313" key="10">
    <source>
        <dbReference type="Proteomes" id="UP001162085"/>
    </source>
</evidence>
<dbReference type="Proteomes" id="UP001162085">
    <property type="component" value="Chromosome 8"/>
</dbReference>
<comment type="similarity">
    <text evidence="1">Belongs to the peptidase S9B family.</text>
</comment>
<keyword evidence="2" id="KW-0645">Protease</keyword>
<evidence type="ECO:0000256" key="1">
    <source>
        <dbReference type="ARBA" id="ARBA00006150"/>
    </source>
</evidence>
<dbReference type="InterPro" id="IPR001375">
    <property type="entry name" value="Peptidase_S9_cat"/>
</dbReference>